<evidence type="ECO:0000313" key="7">
    <source>
        <dbReference type="Proteomes" id="UP000663792"/>
    </source>
</evidence>
<dbReference type="GO" id="GO:0008270">
    <property type="term" value="F:zinc ion binding"/>
    <property type="evidence" value="ECO:0007669"/>
    <property type="project" value="InterPro"/>
</dbReference>
<sequence>MAAAVSGPGGLGRRVTGALSGLTRALTHTSAALAADLGSALARAGEAVGELAGRDREPGVLRLRVLILSDERGRPLTSEAKVRPALDRAETVLRAEAGIRTRVLSVDTITEPAPAEALDPHANRRLLLDDVLLGRTAWYHRHLDEYADPDTVGAPVTVIVVRQITGRTTGCSLGVNADWVIVQASLFDRARDHTYDETVLVHELGHALNLPHTRDRENLMFPSSSPPRDVRGTRLQRWQAAVVQSNRHVVPGRPVRG</sequence>
<feature type="domain" description="Peptidase M10 metallopeptidase" evidence="5">
    <location>
        <begin position="191"/>
        <end position="225"/>
    </location>
</feature>
<proteinExistence type="predicted"/>
<keyword evidence="4" id="KW-0862">Zinc</keyword>
<keyword evidence="1" id="KW-0645">Protease</keyword>
<dbReference type="Pfam" id="PF00413">
    <property type="entry name" value="Peptidase_M10"/>
    <property type="match status" value="1"/>
</dbReference>
<protein>
    <submittedName>
        <fullName evidence="6">Matrixin family metalloprotease</fullName>
    </submittedName>
</protein>
<dbReference type="Proteomes" id="UP000663792">
    <property type="component" value="Unassembled WGS sequence"/>
</dbReference>
<accession>A0A938Y4T7</accession>
<dbReference type="GO" id="GO:0006508">
    <property type="term" value="P:proteolysis"/>
    <property type="evidence" value="ECO:0007669"/>
    <property type="project" value="UniProtKB-KW"/>
</dbReference>
<dbReference type="InterPro" id="IPR024079">
    <property type="entry name" value="MetalloPept_cat_dom_sf"/>
</dbReference>
<keyword evidence="2" id="KW-0479">Metal-binding</keyword>
<dbReference type="Gene3D" id="3.40.390.10">
    <property type="entry name" value="Collagenase (Catalytic Domain)"/>
    <property type="match status" value="1"/>
</dbReference>
<dbReference type="InterPro" id="IPR001818">
    <property type="entry name" value="Pept_M10_metallopeptidase"/>
</dbReference>
<reference evidence="6" key="1">
    <citation type="submission" date="2021-01" db="EMBL/GenBank/DDBJ databases">
        <title>YIM 132084 draft genome.</title>
        <authorList>
            <person name="An D."/>
        </authorList>
    </citation>
    <scope>NUCLEOTIDE SEQUENCE</scope>
    <source>
        <strain evidence="6">YIM 132084</strain>
    </source>
</reference>
<keyword evidence="3" id="KW-0378">Hydrolase</keyword>
<comment type="caution">
    <text evidence="6">The sequence shown here is derived from an EMBL/GenBank/DDBJ whole genome shotgun (WGS) entry which is preliminary data.</text>
</comment>
<evidence type="ECO:0000256" key="2">
    <source>
        <dbReference type="ARBA" id="ARBA00022723"/>
    </source>
</evidence>
<keyword evidence="6" id="KW-0482">Metalloprotease</keyword>
<organism evidence="6 7">
    <name type="scientific">Nakamurella leprariae</name>
    <dbReference type="NCBI Taxonomy" id="2803911"/>
    <lineage>
        <taxon>Bacteria</taxon>
        <taxon>Bacillati</taxon>
        <taxon>Actinomycetota</taxon>
        <taxon>Actinomycetes</taxon>
        <taxon>Nakamurellales</taxon>
        <taxon>Nakamurellaceae</taxon>
        <taxon>Nakamurella</taxon>
    </lineage>
</organism>
<dbReference type="GO" id="GO:0031012">
    <property type="term" value="C:extracellular matrix"/>
    <property type="evidence" value="ECO:0007669"/>
    <property type="project" value="InterPro"/>
</dbReference>
<keyword evidence="7" id="KW-1185">Reference proteome</keyword>
<name>A0A938Y4T7_9ACTN</name>
<gene>
    <name evidence="6" type="ORF">JL106_02075</name>
</gene>
<dbReference type="GO" id="GO:0004222">
    <property type="term" value="F:metalloendopeptidase activity"/>
    <property type="evidence" value="ECO:0007669"/>
    <property type="project" value="InterPro"/>
</dbReference>
<evidence type="ECO:0000256" key="3">
    <source>
        <dbReference type="ARBA" id="ARBA00022801"/>
    </source>
</evidence>
<dbReference type="SUPFAM" id="SSF55486">
    <property type="entry name" value="Metalloproteases ('zincins'), catalytic domain"/>
    <property type="match status" value="1"/>
</dbReference>
<evidence type="ECO:0000259" key="5">
    <source>
        <dbReference type="Pfam" id="PF00413"/>
    </source>
</evidence>
<evidence type="ECO:0000313" key="6">
    <source>
        <dbReference type="EMBL" id="MBM9466066.1"/>
    </source>
</evidence>
<dbReference type="EMBL" id="JAERWK010000003">
    <property type="protein sequence ID" value="MBM9466066.1"/>
    <property type="molecule type" value="Genomic_DNA"/>
</dbReference>
<evidence type="ECO:0000256" key="4">
    <source>
        <dbReference type="ARBA" id="ARBA00022833"/>
    </source>
</evidence>
<dbReference type="AlphaFoldDB" id="A0A938Y4T7"/>
<evidence type="ECO:0000256" key="1">
    <source>
        <dbReference type="ARBA" id="ARBA00022670"/>
    </source>
</evidence>